<dbReference type="GO" id="GO:0006824">
    <property type="term" value="P:cobalt ion transport"/>
    <property type="evidence" value="ECO:0007669"/>
    <property type="project" value="TreeGrafter"/>
</dbReference>
<dbReference type="PANTHER" id="PTHR43723">
    <property type="entry name" value="COBALT TRANSPORT PROTEIN CBIQ"/>
    <property type="match status" value="1"/>
</dbReference>
<dbReference type="Pfam" id="PF02361">
    <property type="entry name" value="CbiQ"/>
    <property type="match status" value="1"/>
</dbReference>
<reference evidence="6 7" key="1">
    <citation type="submission" date="2018-04" db="EMBL/GenBank/DDBJ databases">
        <title>Genomic Encyclopedia of Type Strains, Phase IV (KMG-IV): sequencing the most valuable type-strain genomes for metagenomic binning, comparative biology and taxonomic classification.</title>
        <authorList>
            <person name="Goeker M."/>
        </authorList>
    </citation>
    <scope>NUCLEOTIDE SEQUENCE [LARGE SCALE GENOMIC DNA]</scope>
    <source>
        <strain evidence="6 7">DSM 20705</strain>
    </source>
</reference>
<keyword evidence="4 5" id="KW-0472">Membrane</keyword>
<dbReference type="EMBL" id="QEKV01000002">
    <property type="protein sequence ID" value="PVY95199.1"/>
    <property type="molecule type" value="Genomic_DNA"/>
</dbReference>
<keyword evidence="3 5" id="KW-1133">Transmembrane helix</keyword>
<comment type="subcellular location">
    <subcellularLocation>
        <location evidence="1">Membrane</location>
        <topology evidence="1">Multi-pass membrane protein</topology>
    </subcellularLocation>
</comment>
<feature type="transmembrane region" description="Helical" evidence="5">
    <location>
        <begin position="67"/>
        <end position="87"/>
    </location>
</feature>
<comment type="caution">
    <text evidence="6">The sequence shown here is derived from an EMBL/GenBank/DDBJ whole genome shotgun (WGS) entry which is preliminary data.</text>
</comment>
<dbReference type="AlphaFoldDB" id="A0A2U1E686"/>
<name>A0A2U1E686_9FIRM</name>
<evidence type="ECO:0000256" key="5">
    <source>
        <dbReference type="SAM" id="Phobius"/>
    </source>
</evidence>
<dbReference type="PANTHER" id="PTHR43723:SF1">
    <property type="entry name" value="COBALT TRANSPORT PROTEIN CBIQ"/>
    <property type="match status" value="1"/>
</dbReference>
<protein>
    <submittedName>
        <fullName evidence="6">Cobalt/nickel transport system permease protein</fullName>
    </submittedName>
</protein>
<dbReference type="CDD" id="cd16914">
    <property type="entry name" value="EcfT"/>
    <property type="match status" value="1"/>
</dbReference>
<dbReference type="InterPro" id="IPR052770">
    <property type="entry name" value="Cobalt_transport_CbiQ"/>
</dbReference>
<gene>
    <name evidence="6" type="ORF">C7381_10288</name>
</gene>
<keyword evidence="2 5" id="KW-0812">Transmembrane</keyword>
<feature type="transmembrane region" description="Helical" evidence="5">
    <location>
        <begin position="19"/>
        <end position="35"/>
    </location>
</feature>
<evidence type="ECO:0000256" key="1">
    <source>
        <dbReference type="ARBA" id="ARBA00004141"/>
    </source>
</evidence>
<proteinExistence type="predicted"/>
<dbReference type="InterPro" id="IPR003339">
    <property type="entry name" value="ABC/ECF_trnsptr_transmembrane"/>
</dbReference>
<evidence type="ECO:0000313" key="6">
    <source>
        <dbReference type="EMBL" id="PVY95199.1"/>
    </source>
</evidence>
<keyword evidence="7" id="KW-1185">Reference proteome</keyword>
<feature type="transmembrane region" description="Helical" evidence="5">
    <location>
        <begin position="41"/>
        <end position="60"/>
    </location>
</feature>
<dbReference type="GO" id="GO:0043190">
    <property type="term" value="C:ATP-binding cassette (ABC) transporter complex"/>
    <property type="evidence" value="ECO:0007669"/>
    <property type="project" value="TreeGrafter"/>
</dbReference>
<feature type="transmembrane region" description="Helical" evidence="5">
    <location>
        <begin position="116"/>
        <end position="136"/>
    </location>
</feature>
<evidence type="ECO:0000256" key="3">
    <source>
        <dbReference type="ARBA" id="ARBA00022989"/>
    </source>
</evidence>
<evidence type="ECO:0000256" key="2">
    <source>
        <dbReference type="ARBA" id="ARBA00022692"/>
    </source>
</evidence>
<organism evidence="6 7">
    <name type="scientific">Ezakiella coagulans</name>
    <dbReference type="NCBI Taxonomy" id="46507"/>
    <lineage>
        <taxon>Bacteria</taxon>
        <taxon>Bacillati</taxon>
        <taxon>Bacillota</taxon>
        <taxon>Tissierellia</taxon>
        <taxon>Ezakiella</taxon>
    </lineage>
</organism>
<evidence type="ECO:0000313" key="7">
    <source>
        <dbReference type="Proteomes" id="UP000245793"/>
    </source>
</evidence>
<dbReference type="RefSeq" id="WP_116479681.1">
    <property type="nucleotide sequence ID" value="NZ_CAUPJO010000017.1"/>
</dbReference>
<dbReference type="Proteomes" id="UP000245793">
    <property type="component" value="Unassembled WGS sequence"/>
</dbReference>
<sequence>MNTIDSLATNNRLTKTNPVLKAGLGIFFLALAFFIDRWEIHLAIVILTLIVVRFVAKINLKKFIKLYKIPAAFIVLGVISILIGFGYNTENYTHYIKIGNIYAGFQKSMINDAKLILSRSLAAISATFFISVTTPITQLAQVLKKMHAPQEFIEQMILMYRFIQIFSIELEAMHSAGELKHGFESPKTWLRSISEITKMLFFRVMRSYTDFKNALDLKLFDGNFYF</sequence>
<accession>A0A2U1E686</accession>
<evidence type="ECO:0000256" key="4">
    <source>
        <dbReference type="ARBA" id="ARBA00023136"/>
    </source>
</evidence>